<dbReference type="AlphaFoldDB" id="F3GSG3"/>
<sequence length="33" mass="3534">GAWQRAQYENAIAVLMGMAPADFNLPATTSIPQ</sequence>
<evidence type="ECO:0000313" key="2">
    <source>
        <dbReference type="Proteomes" id="UP000004986"/>
    </source>
</evidence>
<proteinExistence type="predicted"/>
<reference evidence="1 2" key="1">
    <citation type="journal article" date="2011" name="PLoS Pathog.">
        <title>Dynamic evolution of pathogenicity revealed by sequencing and comparative genomics of 19 Pseudomonas syringae isolates.</title>
        <authorList>
            <person name="Baltrus D.A."/>
            <person name="Nishimura M.T."/>
            <person name="Romanchuk A."/>
            <person name="Chang J.H."/>
            <person name="Mukhtar M.S."/>
            <person name="Cherkis K."/>
            <person name="Roach J."/>
            <person name="Grant S.R."/>
            <person name="Jones C.D."/>
            <person name="Dangl J.L."/>
        </authorList>
    </citation>
    <scope>NUCLEOTIDE SEQUENCE [LARGE SCALE GENOMIC DNA]</scope>
    <source>
        <strain evidence="1 2">1704B</strain>
    </source>
</reference>
<keyword evidence="1" id="KW-0449">Lipoprotein</keyword>
<feature type="non-terminal residue" evidence="1">
    <location>
        <position position="1"/>
    </location>
</feature>
<dbReference type="Proteomes" id="UP000004986">
    <property type="component" value="Unassembled WGS sequence"/>
</dbReference>
<evidence type="ECO:0000313" key="1">
    <source>
        <dbReference type="EMBL" id="EGH50016.1"/>
    </source>
</evidence>
<name>F3GSG3_PSESJ</name>
<accession>F3GSG3</accession>
<organism evidence="1 2">
    <name type="scientific">Pseudomonas syringae pv. pisi str. 1704B</name>
    <dbReference type="NCBI Taxonomy" id="629263"/>
    <lineage>
        <taxon>Bacteria</taxon>
        <taxon>Pseudomonadati</taxon>
        <taxon>Pseudomonadota</taxon>
        <taxon>Gammaproteobacteria</taxon>
        <taxon>Pseudomonadales</taxon>
        <taxon>Pseudomonadaceae</taxon>
        <taxon>Pseudomonas</taxon>
        <taxon>Pseudomonas syringae</taxon>
    </lineage>
</organism>
<dbReference type="HOGENOM" id="CLU_3386560_0_0_6"/>
<protein>
    <submittedName>
        <fullName evidence="1">RND efflux system, outer membrane lipoprotein, NodT</fullName>
    </submittedName>
</protein>
<feature type="non-terminal residue" evidence="1">
    <location>
        <position position="33"/>
    </location>
</feature>
<keyword evidence="2" id="KW-1185">Reference proteome</keyword>
<dbReference type="EMBL" id="AEAI01005034">
    <property type="protein sequence ID" value="EGH50016.1"/>
    <property type="molecule type" value="Genomic_DNA"/>
</dbReference>
<comment type="caution">
    <text evidence="1">The sequence shown here is derived from an EMBL/GenBank/DDBJ whole genome shotgun (WGS) entry which is preliminary data.</text>
</comment>
<gene>
    <name evidence="1" type="ORF">PSYPI_49422</name>
</gene>